<accession>A0A419VW12</accession>
<name>A0A419VW12_9BACT</name>
<keyword evidence="1" id="KW-0472">Membrane</keyword>
<keyword evidence="1" id="KW-0812">Transmembrane</keyword>
<proteinExistence type="predicted"/>
<feature type="transmembrane region" description="Helical" evidence="1">
    <location>
        <begin position="144"/>
        <end position="164"/>
    </location>
</feature>
<dbReference type="OrthoDB" id="1132160at2"/>
<evidence type="ECO:0000313" key="2">
    <source>
        <dbReference type="EMBL" id="RKD86172.1"/>
    </source>
</evidence>
<dbReference type="Proteomes" id="UP000283387">
    <property type="component" value="Unassembled WGS sequence"/>
</dbReference>
<keyword evidence="3" id="KW-1185">Reference proteome</keyword>
<dbReference type="EMBL" id="RAPN01000005">
    <property type="protein sequence ID" value="RKD86172.1"/>
    <property type="molecule type" value="Genomic_DNA"/>
</dbReference>
<feature type="transmembrane region" description="Helical" evidence="1">
    <location>
        <begin position="6"/>
        <end position="23"/>
    </location>
</feature>
<evidence type="ECO:0000256" key="1">
    <source>
        <dbReference type="SAM" id="Phobius"/>
    </source>
</evidence>
<organism evidence="2 3">
    <name type="scientific">Mangrovibacterium diazotrophicum</name>
    <dbReference type="NCBI Taxonomy" id="1261403"/>
    <lineage>
        <taxon>Bacteria</taxon>
        <taxon>Pseudomonadati</taxon>
        <taxon>Bacteroidota</taxon>
        <taxon>Bacteroidia</taxon>
        <taxon>Marinilabiliales</taxon>
        <taxon>Prolixibacteraceae</taxon>
        <taxon>Mangrovibacterium</taxon>
    </lineage>
</organism>
<dbReference type="AlphaFoldDB" id="A0A419VW12"/>
<comment type="caution">
    <text evidence="2">The sequence shown here is derived from an EMBL/GenBank/DDBJ whole genome shotgun (WGS) entry which is preliminary data.</text>
</comment>
<protein>
    <submittedName>
        <fullName evidence="2">Rod shape-determining protein MreD</fullName>
    </submittedName>
</protein>
<sequence>MNSGILKYIASWIILVLIQVLLLNHIQISGLINPYLYILFILTLPFGTPNYLLLLLGFLLGLNVDIFSNTIGIHAAATTFLAFIRPFVINLISSRDVLELNQAPRISELGFAWFFRYTVILVLAHHLFLFFIEVFTFHGFFYTLLRVLFSSALTIVLIIISQYITAKEK</sequence>
<feature type="transmembrane region" description="Helical" evidence="1">
    <location>
        <begin position="35"/>
        <end position="59"/>
    </location>
</feature>
<dbReference type="RefSeq" id="WP_120275534.1">
    <property type="nucleotide sequence ID" value="NZ_RAPN01000005.1"/>
</dbReference>
<gene>
    <name evidence="2" type="ORF">BC643_4489</name>
</gene>
<feature type="transmembrane region" description="Helical" evidence="1">
    <location>
        <begin position="113"/>
        <end position="132"/>
    </location>
</feature>
<evidence type="ECO:0000313" key="3">
    <source>
        <dbReference type="Proteomes" id="UP000283387"/>
    </source>
</evidence>
<keyword evidence="1" id="KW-1133">Transmembrane helix</keyword>
<feature type="transmembrane region" description="Helical" evidence="1">
    <location>
        <begin position="71"/>
        <end position="92"/>
    </location>
</feature>
<reference evidence="2 3" key="1">
    <citation type="submission" date="2018-09" db="EMBL/GenBank/DDBJ databases">
        <title>Genomic Encyclopedia of Archaeal and Bacterial Type Strains, Phase II (KMG-II): from individual species to whole genera.</title>
        <authorList>
            <person name="Goeker M."/>
        </authorList>
    </citation>
    <scope>NUCLEOTIDE SEQUENCE [LARGE SCALE GENOMIC DNA]</scope>
    <source>
        <strain evidence="2 3">DSM 27148</strain>
    </source>
</reference>